<comment type="caution">
    <text evidence="9">Lacks conserved residue(s) required for the propagation of feature annotation.</text>
</comment>
<evidence type="ECO:0000256" key="9">
    <source>
        <dbReference type="HAMAP-Rule" id="MF_03115"/>
    </source>
</evidence>
<dbReference type="STRING" id="1331196.A0A1B9IGT3"/>
<evidence type="ECO:0000256" key="5">
    <source>
        <dbReference type="ARBA" id="ARBA00022723"/>
    </source>
</evidence>
<reference evidence="11 12" key="1">
    <citation type="submission" date="2013-07" db="EMBL/GenBank/DDBJ databases">
        <title>The Genome Sequence of Kwoniella mangroviensis CBS10435.</title>
        <authorList>
            <consortium name="The Broad Institute Genome Sequencing Platform"/>
            <person name="Cuomo C."/>
            <person name="Litvintseva A."/>
            <person name="Chen Y."/>
            <person name="Heitman J."/>
            <person name="Sun S."/>
            <person name="Springer D."/>
            <person name="Dromer F."/>
            <person name="Young S.K."/>
            <person name="Zeng Q."/>
            <person name="Gargeya S."/>
            <person name="Fitzgerald M."/>
            <person name="Abouelleil A."/>
            <person name="Alvarado L."/>
            <person name="Berlin A.M."/>
            <person name="Chapman S.B."/>
            <person name="Dewar J."/>
            <person name="Goldberg J."/>
            <person name="Griggs A."/>
            <person name="Gujja S."/>
            <person name="Hansen M."/>
            <person name="Howarth C."/>
            <person name="Imamovic A."/>
            <person name="Larimer J."/>
            <person name="McCowan C."/>
            <person name="Murphy C."/>
            <person name="Pearson M."/>
            <person name="Priest M."/>
            <person name="Roberts A."/>
            <person name="Saif S."/>
            <person name="Shea T."/>
            <person name="Sykes S."/>
            <person name="Wortman J."/>
            <person name="Nusbaum C."/>
            <person name="Birren B."/>
        </authorList>
    </citation>
    <scope>NUCLEOTIDE SEQUENCE [LARGE SCALE GENOMIC DNA]</scope>
    <source>
        <strain evidence="11 12">CBS 10435</strain>
    </source>
</reference>
<feature type="domain" description="Anamorsin C-terminal" evidence="10">
    <location>
        <begin position="203"/>
        <end position="309"/>
    </location>
</feature>
<keyword evidence="12" id="KW-1185">Reference proteome</keyword>
<feature type="region of interest" description="Fe-S binding site B" evidence="9">
    <location>
        <begin position="279"/>
        <end position="293"/>
    </location>
</feature>
<keyword evidence="9" id="KW-0001">2Fe-2S</keyword>
<dbReference type="GO" id="GO:0009055">
    <property type="term" value="F:electron transfer activity"/>
    <property type="evidence" value="ECO:0007669"/>
    <property type="project" value="UniProtKB-UniRule"/>
</dbReference>
<dbReference type="AlphaFoldDB" id="A0A1B9IGT3"/>
<feature type="short sequence motif" description="Cx2C motif 2" evidence="9">
    <location>
        <begin position="290"/>
        <end position="293"/>
    </location>
</feature>
<feature type="binding site" evidence="9">
    <location>
        <position position="279"/>
    </location>
    <ligand>
        <name>[4Fe-4S] cluster</name>
        <dbReference type="ChEBI" id="CHEBI:49883"/>
    </ligand>
</feature>
<dbReference type="GO" id="GO:0051539">
    <property type="term" value="F:4 iron, 4 sulfur cluster binding"/>
    <property type="evidence" value="ECO:0007669"/>
    <property type="project" value="UniProtKB-KW"/>
</dbReference>
<keyword evidence="5 9" id="KW-0479">Metal-binding</keyword>
<keyword evidence="3 9" id="KW-0004">4Fe-4S</keyword>
<feature type="binding site" evidence="9">
    <location>
        <position position="213"/>
    </location>
    <ligand>
        <name>[2Fe-2S] cluster</name>
        <dbReference type="ChEBI" id="CHEBI:190135"/>
    </ligand>
</feature>
<proteinExistence type="inferred from homology"/>
<feature type="binding site" evidence="9">
    <location>
        <position position="290"/>
    </location>
    <ligand>
        <name>[4Fe-4S] cluster</name>
        <dbReference type="ChEBI" id="CHEBI:49883"/>
    </ligand>
</feature>
<dbReference type="OrthoDB" id="311633at2759"/>
<feature type="binding site" evidence="9">
    <location>
        <position position="218"/>
    </location>
    <ligand>
        <name>[2Fe-2S] cluster</name>
        <dbReference type="ChEBI" id="CHEBI:190135"/>
    </ligand>
</feature>
<evidence type="ECO:0000313" key="11">
    <source>
        <dbReference type="EMBL" id="OCF54651.1"/>
    </source>
</evidence>
<dbReference type="GO" id="GO:0046872">
    <property type="term" value="F:metal ion binding"/>
    <property type="evidence" value="ECO:0007669"/>
    <property type="project" value="UniProtKB-KW"/>
</dbReference>
<keyword evidence="6 9" id="KW-0408">Iron</keyword>
<name>A0A1B9IGT3_9TREE</name>
<evidence type="ECO:0000313" key="12">
    <source>
        <dbReference type="Proteomes" id="UP000092583"/>
    </source>
</evidence>
<keyword evidence="4 9" id="KW-0963">Cytoplasm</keyword>
<keyword evidence="8 9" id="KW-0496">Mitochondrion</keyword>
<evidence type="ECO:0000256" key="4">
    <source>
        <dbReference type="ARBA" id="ARBA00022490"/>
    </source>
</evidence>
<accession>A0A1B9IGT3</accession>
<comment type="domain">
    <text evidence="9">The C-terminal domain binds 2 Fe-S clusters but is otherwise mostly in an intrinsically disordered conformation.</text>
</comment>
<dbReference type="InterPro" id="IPR007785">
    <property type="entry name" value="Anamorsin"/>
</dbReference>
<comment type="domain">
    <text evidence="9">The twin Cx2C motifs are involved in the recognition by the mitochondrial MIA40-ERV1 disulfide relay system. The formation of 2 disulfide bonds in the Cx2C motifs through dithiol/disulfide exchange reactions effectively traps the protein in the mitochondrial intermembrane space.</text>
</comment>
<dbReference type="GO" id="GO:0005758">
    <property type="term" value="C:mitochondrial intermembrane space"/>
    <property type="evidence" value="ECO:0007669"/>
    <property type="project" value="UniProtKB-SubCell"/>
</dbReference>
<feature type="binding site" evidence="9">
    <location>
        <position position="197"/>
    </location>
    <ligand>
        <name>[2Fe-2S] cluster</name>
        <dbReference type="ChEBI" id="CHEBI:190135"/>
    </ligand>
</feature>
<sequence length="315" mass="33692">MTAVNGFATASSSTTTSTQVVVGSMERIEEYQNVLTQLKNQGGNVQGEMVDRILDNATTLPSPPLTIHLILPLPIPSNLLSSIPPSTQLFIHIPSTHTESDLTSLHSSLASKSFTPLLPTPSSSIIAYTSPSSSSLPTPTSVPAPFSIGAAGGARPLTLKRSGDKARKAALWALDSPLLEDGGKSLLTPEDKQRPECIFPESDGKKVKRRRACKDCTCGLKELEDEEEAQTQNAIKEAQKSFFLEGDDDIPDILKTATIGVEGVWPTEKRAEAKKTSSCGSCYLGDAFRCSSCPYLGLPPFKPGEQVKLSIADDF</sequence>
<feature type="binding site" evidence="9">
    <location>
        <position position="293"/>
    </location>
    <ligand>
        <name>[4Fe-4S] cluster</name>
        <dbReference type="ChEBI" id="CHEBI:49883"/>
    </ligand>
</feature>
<organism evidence="11 12">
    <name type="scientific">Kwoniella mangroviensis CBS 10435</name>
    <dbReference type="NCBI Taxonomy" id="1331196"/>
    <lineage>
        <taxon>Eukaryota</taxon>
        <taxon>Fungi</taxon>
        <taxon>Dikarya</taxon>
        <taxon>Basidiomycota</taxon>
        <taxon>Agaricomycotina</taxon>
        <taxon>Tremellomycetes</taxon>
        <taxon>Tremellales</taxon>
        <taxon>Cryptococcaceae</taxon>
        <taxon>Kwoniella</taxon>
    </lineage>
</organism>
<comment type="domain">
    <text evidence="9">The N-terminal domain has structural similarity with S-adenosyl-L-methionine-dependent methyltransferases, but does not bind S-adenosyl-L-methionine. It is required for correct assembly of the 2 Fe-S clusters.</text>
</comment>
<evidence type="ECO:0000256" key="3">
    <source>
        <dbReference type="ARBA" id="ARBA00022485"/>
    </source>
</evidence>
<evidence type="ECO:0000256" key="7">
    <source>
        <dbReference type="ARBA" id="ARBA00023014"/>
    </source>
</evidence>
<feature type="binding site" evidence="9">
    <location>
        <position position="216"/>
    </location>
    <ligand>
        <name>[2Fe-2S] cluster</name>
        <dbReference type="ChEBI" id="CHEBI:190135"/>
    </ligand>
</feature>
<dbReference type="GO" id="GO:0051537">
    <property type="term" value="F:2 iron, 2 sulfur cluster binding"/>
    <property type="evidence" value="ECO:0007669"/>
    <property type="project" value="UniProtKB-UniRule"/>
</dbReference>
<feature type="short sequence motif" description="Cx2C motif 1" evidence="9">
    <location>
        <begin position="279"/>
        <end position="282"/>
    </location>
</feature>
<dbReference type="InterPro" id="IPR046408">
    <property type="entry name" value="CIAPIN1"/>
</dbReference>
<reference evidence="12" key="2">
    <citation type="submission" date="2013-12" db="EMBL/GenBank/DDBJ databases">
        <title>Evolution of pathogenesis and genome organization in the Tremellales.</title>
        <authorList>
            <person name="Cuomo C."/>
            <person name="Litvintseva A."/>
            <person name="Heitman J."/>
            <person name="Chen Y."/>
            <person name="Sun S."/>
            <person name="Springer D."/>
            <person name="Dromer F."/>
            <person name="Young S."/>
            <person name="Zeng Q."/>
            <person name="Chapman S."/>
            <person name="Gujja S."/>
            <person name="Saif S."/>
            <person name="Birren B."/>
        </authorList>
    </citation>
    <scope>NUCLEOTIDE SEQUENCE [LARGE SCALE GENOMIC DNA]</scope>
    <source>
        <strain evidence="12">CBS 10435</strain>
    </source>
</reference>
<dbReference type="GO" id="GO:0016226">
    <property type="term" value="P:iron-sulfur cluster assembly"/>
    <property type="evidence" value="ECO:0007669"/>
    <property type="project" value="UniProtKB-UniRule"/>
</dbReference>
<feature type="binding site" evidence="9">
    <location>
        <position position="282"/>
    </location>
    <ligand>
        <name>[4Fe-4S] cluster</name>
        <dbReference type="ChEBI" id="CHEBI:49883"/>
    </ligand>
</feature>
<dbReference type="Pfam" id="PF05093">
    <property type="entry name" value="CIAPIN1"/>
    <property type="match status" value="1"/>
</dbReference>
<evidence type="ECO:0000259" key="10">
    <source>
        <dbReference type="Pfam" id="PF05093"/>
    </source>
</evidence>
<dbReference type="Proteomes" id="UP000092583">
    <property type="component" value="Unassembled WGS sequence"/>
</dbReference>
<evidence type="ECO:0000256" key="6">
    <source>
        <dbReference type="ARBA" id="ARBA00023004"/>
    </source>
</evidence>
<comment type="cofactor">
    <cofactor evidence="9">
        <name>[2Fe-2S] cluster</name>
        <dbReference type="ChEBI" id="CHEBI:190135"/>
    </cofactor>
</comment>
<dbReference type="EMBL" id="KI669469">
    <property type="protein sequence ID" value="OCF54651.1"/>
    <property type="molecule type" value="Genomic_DNA"/>
</dbReference>
<dbReference type="HAMAP" id="MF_03115">
    <property type="entry name" value="Anamorsin"/>
    <property type="match status" value="1"/>
</dbReference>
<gene>
    <name evidence="11" type="ORF">L486_07783</name>
</gene>
<evidence type="ECO:0000256" key="1">
    <source>
        <dbReference type="ARBA" id="ARBA00001966"/>
    </source>
</evidence>
<comment type="similarity">
    <text evidence="2 9">Belongs to the anamorsin family.</text>
</comment>
<comment type="subcellular location">
    <subcellularLocation>
        <location evidence="9">Cytoplasm</location>
    </subcellularLocation>
    <subcellularLocation>
        <location evidence="9">Mitochondrion intermembrane space</location>
    </subcellularLocation>
</comment>
<comment type="cofactor">
    <cofactor evidence="1 9">
        <name>[4Fe-4S] cluster</name>
        <dbReference type="ChEBI" id="CHEBI:49883"/>
    </cofactor>
</comment>
<keyword evidence="7 9" id="KW-0411">Iron-sulfur</keyword>
<evidence type="ECO:0000256" key="2">
    <source>
        <dbReference type="ARBA" id="ARBA00008169"/>
    </source>
</evidence>
<dbReference type="PANTHER" id="PTHR13273">
    <property type="entry name" value="ANAMORSIN"/>
    <property type="match status" value="1"/>
</dbReference>
<dbReference type="PANTHER" id="PTHR13273:SF14">
    <property type="entry name" value="ANAMORSIN"/>
    <property type="match status" value="1"/>
</dbReference>
<protein>
    <submittedName>
        <fullName evidence="11">Fe-S cluster assembly protein DRE2</fullName>
    </submittedName>
</protein>
<evidence type="ECO:0000256" key="8">
    <source>
        <dbReference type="ARBA" id="ARBA00023128"/>
    </source>
</evidence>